<keyword evidence="6" id="KW-0999">Mitochondrion inner membrane</keyword>
<organism evidence="12 13">
    <name type="scientific">Monascus purpureus</name>
    <name type="common">Red mold</name>
    <name type="synonym">Monascus anka</name>
    <dbReference type="NCBI Taxonomy" id="5098"/>
    <lineage>
        <taxon>Eukaryota</taxon>
        <taxon>Fungi</taxon>
        <taxon>Dikarya</taxon>
        <taxon>Ascomycota</taxon>
        <taxon>Pezizomycotina</taxon>
        <taxon>Eurotiomycetes</taxon>
        <taxon>Eurotiomycetidae</taxon>
        <taxon>Eurotiales</taxon>
        <taxon>Aspergillaceae</taxon>
        <taxon>Monascus</taxon>
    </lineage>
</organism>
<name>A0A507QXG1_MONPU</name>
<dbReference type="InterPro" id="IPR023395">
    <property type="entry name" value="MCP_dom_sf"/>
</dbReference>
<accession>A0A507QXG1</accession>
<evidence type="ECO:0000256" key="6">
    <source>
        <dbReference type="ARBA" id="ARBA00022792"/>
    </source>
</evidence>
<evidence type="ECO:0000313" key="12">
    <source>
        <dbReference type="EMBL" id="TQB72221.1"/>
    </source>
</evidence>
<comment type="subcellular location">
    <subcellularLocation>
        <location evidence="1">Membrane</location>
        <topology evidence="1">Multi-pass membrane protein</topology>
    </subcellularLocation>
</comment>
<dbReference type="STRING" id="5098.A0A507QXG1"/>
<feature type="repeat" description="Solcar" evidence="9">
    <location>
        <begin position="167"/>
        <end position="254"/>
    </location>
</feature>
<keyword evidence="13" id="KW-1185">Reference proteome</keyword>
<dbReference type="GO" id="GO:0016020">
    <property type="term" value="C:membrane"/>
    <property type="evidence" value="ECO:0007669"/>
    <property type="project" value="UniProtKB-SubCell"/>
</dbReference>
<evidence type="ECO:0000256" key="7">
    <source>
        <dbReference type="ARBA" id="ARBA00022989"/>
    </source>
</evidence>
<evidence type="ECO:0000256" key="1">
    <source>
        <dbReference type="ARBA" id="ARBA00004141"/>
    </source>
</evidence>
<dbReference type="Proteomes" id="UP000319663">
    <property type="component" value="Unassembled WGS sequence"/>
</dbReference>
<evidence type="ECO:0000256" key="10">
    <source>
        <dbReference type="RuleBase" id="RU000488"/>
    </source>
</evidence>
<keyword evidence="6" id="KW-0496">Mitochondrion</keyword>
<dbReference type="AlphaFoldDB" id="A0A507QXG1"/>
<dbReference type="InterPro" id="IPR052217">
    <property type="entry name" value="Mito/Peroxisomal_Carrier"/>
</dbReference>
<dbReference type="OrthoDB" id="18574at2759"/>
<comment type="similarity">
    <text evidence="2 10">Belongs to the mitochondrial carrier (TC 2.A.29) family.</text>
</comment>
<dbReference type="PANTHER" id="PTHR45939:SF2">
    <property type="entry name" value="CARRIER PROTEIN, PUTATIVE (AFU_ORTHOLOGUE AFUA_2G13870)-RELATED"/>
    <property type="match status" value="1"/>
</dbReference>
<keyword evidence="7 11" id="KW-1133">Transmembrane helix</keyword>
<evidence type="ECO:0000256" key="8">
    <source>
        <dbReference type="ARBA" id="ARBA00023136"/>
    </source>
</evidence>
<dbReference type="InterPro" id="IPR018108">
    <property type="entry name" value="MCP_transmembrane"/>
</dbReference>
<evidence type="ECO:0000256" key="4">
    <source>
        <dbReference type="ARBA" id="ARBA00022692"/>
    </source>
</evidence>
<dbReference type="EMBL" id="VIFY01000067">
    <property type="protein sequence ID" value="TQB72221.1"/>
    <property type="molecule type" value="Genomic_DNA"/>
</dbReference>
<feature type="transmembrane region" description="Helical" evidence="11">
    <location>
        <begin position="165"/>
        <end position="186"/>
    </location>
</feature>
<feature type="repeat" description="Solcar" evidence="9">
    <location>
        <begin position="265"/>
        <end position="376"/>
    </location>
</feature>
<evidence type="ECO:0000256" key="9">
    <source>
        <dbReference type="PROSITE-ProRule" id="PRU00282"/>
    </source>
</evidence>
<dbReference type="SUPFAM" id="SSF103506">
    <property type="entry name" value="Mitochondrial carrier"/>
    <property type="match status" value="1"/>
</dbReference>
<keyword evidence="4 9" id="KW-0812">Transmembrane</keyword>
<keyword evidence="5" id="KW-0677">Repeat</keyword>
<keyword evidence="8 9" id="KW-0472">Membrane</keyword>
<dbReference type="Gene3D" id="1.50.40.10">
    <property type="entry name" value="Mitochondrial carrier domain"/>
    <property type="match status" value="1"/>
</dbReference>
<gene>
    <name evidence="12" type="ORF">MPDQ_006940</name>
</gene>
<sequence length="488" mass="53729">MADDELLESLQLYYLYNDGRQISKVGHIDRNGLKPTTLPGPALPVLGNAVAGAVGAAVSNALTYPLSLVVARLQAQNARLNSSLTRKDGREKHVSADGYKYTGILDALRKIYATEGRSGLYSGLAQDTIKTVTDSFLFFLAYTVLRQRSIRARFGEGFRGRRKNIVLPVLDELGIGILAGAFARLFTTPLGNIVTRKQVSSSSSSEQSPSTRQIAAQILREKGLTGFWSGYSATLLMTLNPSITLFLNELLHYLVLRQVLKRTKSSALLTFLLAALSKAAASTIMYPFAVAKTRTQAGSSNETADSNSERDEIEDENEIEIDTLTPSLIPPILSTILTIAETEGISALYSGLSAEVLKGFFSAGFTMLTKDAMYASIVRAYYLFLVLLHRYPAPEALIQQAREQADEYEYAEGARGLIEGRNRQHAHFSVSVHPEFSPDHHHIHVMHGGPVGGEDDSNATAEMVGEYVEDDTEGWRSLYHWFWEVIER</sequence>
<dbReference type="PROSITE" id="PS50920">
    <property type="entry name" value="SOLCAR"/>
    <property type="match status" value="3"/>
</dbReference>
<evidence type="ECO:0000256" key="11">
    <source>
        <dbReference type="SAM" id="Phobius"/>
    </source>
</evidence>
<reference evidence="12 13" key="1">
    <citation type="submission" date="2019-06" db="EMBL/GenBank/DDBJ databases">
        <title>Wine fermentation using esterase from Monascus purpureus.</title>
        <authorList>
            <person name="Geng C."/>
            <person name="Zhang Y."/>
        </authorList>
    </citation>
    <scope>NUCLEOTIDE SEQUENCE [LARGE SCALE GENOMIC DNA]</scope>
    <source>
        <strain evidence="12">HQ1</strain>
    </source>
</reference>
<feature type="transmembrane region" description="Helical" evidence="11">
    <location>
        <begin position="267"/>
        <end position="289"/>
    </location>
</feature>
<comment type="caution">
    <text evidence="12">The sequence shown here is derived from an EMBL/GenBank/DDBJ whole genome shotgun (WGS) entry which is preliminary data.</text>
</comment>
<evidence type="ECO:0000256" key="2">
    <source>
        <dbReference type="ARBA" id="ARBA00006375"/>
    </source>
</evidence>
<feature type="transmembrane region" description="Helical" evidence="11">
    <location>
        <begin position="231"/>
        <end position="255"/>
    </location>
</feature>
<protein>
    <recommendedName>
        <fullName evidence="14">Mitochondrial carrier protein</fullName>
    </recommendedName>
</protein>
<feature type="repeat" description="Solcar" evidence="9">
    <location>
        <begin position="43"/>
        <end position="148"/>
    </location>
</feature>
<dbReference type="Pfam" id="PF00153">
    <property type="entry name" value="Mito_carr"/>
    <property type="match status" value="3"/>
</dbReference>
<evidence type="ECO:0000313" key="13">
    <source>
        <dbReference type="Proteomes" id="UP000319663"/>
    </source>
</evidence>
<evidence type="ECO:0000256" key="5">
    <source>
        <dbReference type="ARBA" id="ARBA00022737"/>
    </source>
</evidence>
<proteinExistence type="inferred from homology"/>
<dbReference type="GO" id="GO:0015217">
    <property type="term" value="F:ADP transmembrane transporter activity"/>
    <property type="evidence" value="ECO:0007669"/>
    <property type="project" value="TreeGrafter"/>
</dbReference>
<evidence type="ECO:0008006" key="14">
    <source>
        <dbReference type="Google" id="ProtNLM"/>
    </source>
</evidence>
<keyword evidence="3 10" id="KW-0813">Transport</keyword>
<dbReference type="PANTHER" id="PTHR45939">
    <property type="entry name" value="PEROXISOMAL MEMBRANE PROTEIN PMP34-RELATED"/>
    <property type="match status" value="1"/>
</dbReference>
<evidence type="ECO:0000256" key="3">
    <source>
        <dbReference type="ARBA" id="ARBA00022448"/>
    </source>
</evidence>